<reference evidence="4" key="1">
    <citation type="journal article" date="2014" name="Front. Microbiol.">
        <title>High frequency of phylogenetically diverse reductive dehalogenase-homologous genes in deep subseafloor sedimentary metagenomes.</title>
        <authorList>
            <person name="Kawai M."/>
            <person name="Futagami T."/>
            <person name="Toyoda A."/>
            <person name="Takaki Y."/>
            <person name="Nishi S."/>
            <person name="Hori S."/>
            <person name="Arai W."/>
            <person name="Tsubouchi T."/>
            <person name="Morono Y."/>
            <person name="Uchiyama I."/>
            <person name="Ito T."/>
            <person name="Fujiyama A."/>
            <person name="Inagaki F."/>
            <person name="Takami H."/>
        </authorList>
    </citation>
    <scope>NUCLEOTIDE SEQUENCE</scope>
    <source>
        <strain evidence="4">Expedition CK06-06</strain>
    </source>
</reference>
<sequence length="118" mass="13427">MFDITTGGFALEWFRSQFCREMSKEEFYNSYLRKLMEKKMSSPVNFNPYLAGDRTSLRQKKASFSGLTLSSTRDDCVFALMEGTVGRMKKTLKKMAKLIDLDSTIYLTGGGVNETLMS</sequence>
<dbReference type="GO" id="GO:0005975">
    <property type="term" value="P:carbohydrate metabolic process"/>
    <property type="evidence" value="ECO:0007669"/>
    <property type="project" value="InterPro"/>
</dbReference>
<comment type="caution">
    <text evidence="4">The sequence shown here is derived from an EMBL/GenBank/DDBJ whole genome shotgun (WGS) entry which is preliminary data.</text>
</comment>
<evidence type="ECO:0000256" key="2">
    <source>
        <dbReference type="ARBA" id="ARBA00022777"/>
    </source>
</evidence>
<keyword evidence="2" id="KW-0418">Kinase</keyword>
<dbReference type="GO" id="GO:0016301">
    <property type="term" value="F:kinase activity"/>
    <property type="evidence" value="ECO:0007669"/>
    <property type="project" value="UniProtKB-KW"/>
</dbReference>
<evidence type="ECO:0000256" key="1">
    <source>
        <dbReference type="ARBA" id="ARBA00022679"/>
    </source>
</evidence>
<dbReference type="InterPro" id="IPR043129">
    <property type="entry name" value="ATPase_NBD"/>
</dbReference>
<dbReference type="PANTHER" id="PTHR43095">
    <property type="entry name" value="SUGAR KINASE"/>
    <property type="match status" value="1"/>
</dbReference>
<dbReference type="Gene3D" id="3.30.420.40">
    <property type="match status" value="1"/>
</dbReference>
<protein>
    <recommendedName>
        <fullName evidence="3">Carbohydrate kinase FGGY C-terminal domain-containing protein</fullName>
    </recommendedName>
</protein>
<feature type="domain" description="Carbohydrate kinase FGGY C-terminal" evidence="3">
    <location>
        <begin position="8"/>
        <end position="116"/>
    </location>
</feature>
<dbReference type="InterPro" id="IPR050406">
    <property type="entry name" value="FGGY_Carb_Kinase"/>
</dbReference>
<dbReference type="SUPFAM" id="SSF53067">
    <property type="entry name" value="Actin-like ATPase domain"/>
    <property type="match status" value="1"/>
</dbReference>
<feature type="non-terminal residue" evidence="4">
    <location>
        <position position="118"/>
    </location>
</feature>
<dbReference type="InterPro" id="IPR018485">
    <property type="entry name" value="FGGY_C"/>
</dbReference>
<gene>
    <name evidence="4" type="ORF">S03H2_38245</name>
</gene>
<dbReference type="AlphaFoldDB" id="X1GA01"/>
<organism evidence="4">
    <name type="scientific">marine sediment metagenome</name>
    <dbReference type="NCBI Taxonomy" id="412755"/>
    <lineage>
        <taxon>unclassified sequences</taxon>
        <taxon>metagenomes</taxon>
        <taxon>ecological metagenomes</taxon>
    </lineage>
</organism>
<name>X1GA01_9ZZZZ</name>
<proteinExistence type="predicted"/>
<dbReference type="EMBL" id="BARU01023579">
    <property type="protein sequence ID" value="GAH54746.1"/>
    <property type="molecule type" value="Genomic_DNA"/>
</dbReference>
<keyword evidence="1" id="KW-0808">Transferase</keyword>
<dbReference type="Pfam" id="PF02782">
    <property type="entry name" value="FGGY_C"/>
    <property type="match status" value="1"/>
</dbReference>
<accession>X1GA01</accession>
<evidence type="ECO:0000259" key="3">
    <source>
        <dbReference type="Pfam" id="PF02782"/>
    </source>
</evidence>
<evidence type="ECO:0000313" key="4">
    <source>
        <dbReference type="EMBL" id="GAH54746.1"/>
    </source>
</evidence>